<dbReference type="EMBL" id="CM016555">
    <property type="protein sequence ID" value="TKW19702.1"/>
    <property type="molecule type" value="Genomic_DNA"/>
</dbReference>
<accession>A0A4U6UVA6</accession>
<name>A0A4U6UVA6_SETVI</name>
<reference evidence="1" key="1">
    <citation type="submission" date="2019-03" db="EMBL/GenBank/DDBJ databases">
        <title>WGS assembly of Setaria viridis.</title>
        <authorList>
            <person name="Huang P."/>
            <person name="Jenkins J."/>
            <person name="Grimwood J."/>
            <person name="Barry K."/>
            <person name="Healey A."/>
            <person name="Mamidi S."/>
            <person name="Sreedasyam A."/>
            <person name="Shu S."/>
            <person name="Feldman M."/>
            <person name="Wu J."/>
            <person name="Yu Y."/>
            <person name="Chen C."/>
            <person name="Johnson J."/>
            <person name="Rokhsar D."/>
            <person name="Baxter I."/>
            <person name="Schmutz J."/>
            <person name="Brutnell T."/>
            <person name="Kellogg E."/>
        </authorList>
    </citation>
    <scope>NUCLEOTIDE SEQUENCE [LARGE SCALE GENOMIC DNA]</scope>
</reference>
<gene>
    <name evidence="1" type="ORF">SEVIR_4G037301v2</name>
</gene>
<evidence type="ECO:0000313" key="1">
    <source>
        <dbReference type="EMBL" id="TKW19702.1"/>
    </source>
</evidence>
<sequence length="31" mass="3602">MVKKDRVMLEVVGSNPTHHGRVYLREKTHAL</sequence>
<organism evidence="1 2">
    <name type="scientific">Setaria viridis</name>
    <name type="common">Green bristlegrass</name>
    <name type="synonym">Setaria italica subsp. viridis</name>
    <dbReference type="NCBI Taxonomy" id="4556"/>
    <lineage>
        <taxon>Eukaryota</taxon>
        <taxon>Viridiplantae</taxon>
        <taxon>Streptophyta</taxon>
        <taxon>Embryophyta</taxon>
        <taxon>Tracheophyta</taxon>
        <taxon>Spermatophyta</taxon>
        <taxon>Magnoliopsida</taxon>
        <taxon>Liliopsida</taxon>
        <taxon>Poales</taxon>
        <taxon>Poaceae</taxon>
        <taxon>PACMAD clade</taxon>
        <taxon>Panicoideae</taxon>
        <taxon>Panicodae</taxon>
        <taxon>Paniceae</taxon>
        <taxon>Cenchrinae</taxon>
        <taxon>Setaria</taxon>
    </lineage>
</organism>
<dbReference type="AlphaFoldDB" id="A0A4U6UVA6"/>
<dbReference type="Proteomes" id="UP000298652">
    <property type="component" value="Chromosome 4"/>
</dbReference>
<evidence type="ECO:0000313" key="2">
    <source>
        <dbReference type="Proteomes" id="UP000298652"/>
    </source>
</evidence>
<dbReference type="Gramene" id="TKW19702">
    <property type="protein sequence ID" value="TKW19702"/>
    <property type="gene ID" value="SEVIR_4G037301v2"/>
</dbReference>
<keyword evidence="2" id="KW-1185">Reference proteome</keyword>
<proteinExistence type="predicted"/>
<protein>
    <submittedName>
        <fullName evidence="1">Uncharacterized protein</fullName>
    </submittedName>
</protein>